<dbReference type="Proteomes" id="UP000800041">
    <property type="component" value="Unassembled WGS sequence"/>
</dbReference>
<keyword evidence="4" id="KW-1185">Reference proteome</keyword>
<gene>
    <name evidence="3" type="ORF">K402DRAFT_405496</name>
</gene>
<proteinExistence type="predicted"/>
<feature type="chain" id="PRO_5026091455" evidence="2">
    <location>
        <begin position="20"/>
        <end position="234"/>
    </location>
</feature>
<evidence type="ECO:0000256" key="2">
    <source>
        <dbReference type="SAM" id="SignalP"/>
    </source>
</evidence>
<feature type="signal peptide" evidence="2">
    <location>
        <begin position="1"/>
        <end position="19"/>
    </location>
</feature>
<evidence type="ECO:0000313" key="3">
    <source>
        <dbReference type="EMBL" id="KAF1985020.1"/>
    </source>
</evidence>
<reference evidence="3" key="1">
    <citation type="journal article" date="2020" name="Stud. Mycol.">
        <title>101 Dothideomycetes genomes: a test case for predicting lifestyles and emergence of pathogens.</title>
        <authorList>
            <person name="Haridas S."/>
            <person name="Albert R."/>
            <person name="Binder M."/>
            <person name="Bloem J."/>
            <person name="Labutti K."/>
            <person name="Salamov A."/>
            <person name="Andreopoulos B."/>
            <person name="Baker S."/>
            <person name="Barry K."/>
            <person name="Bills G."/>
            <person name="Bluhm B."/>
            <person name="Cannon C."/>
            <person name="Castanera R."/>
            <person name="Culley D."/>
            <person name="Daum C."/>
            <person name="Ezra D."/>
            <person name="Gonzalez J."/>
            <person name="Henrissat B."/>
            <person name="Kuo A."/>
            <person name="Liang C."/>
            <person name="Lipzen A."/>
            <person name="Lutzoni F."/>
            <person name="Magnuson J."/>
            <person name="Mondo S."/>
            <person name="Nolan M."/>
            <person name="Ohm R."/>
            <person name="Pangilinan J."/>
            <person name="Park H.-J."/>
            <person name="Ramirez L."/>
            <person name="Alfaro M."/>
            <person name="Sun H."/>
            <person name="Tritt A."/>
            <person name="Yoshinaga Y."/>
            <person name="Zwiers L.-H."/>
            <person name="Turgeon B."/>
            <person name="Goodwin S."/>
            <person name="Spatafora J."/>
            <person name="Crous P."/>
            <person name="Grigoriev I."/>
        </authorList>
    </citation>
    <scope>NUCLEOTIDE SEQUENCE</scope>
    <source>
        <strain evidence="3">CBS 113979</strain>
    </source>
</reference>
<name>A0A6G1GW74_9PEZI</name>
<evidence type="ECO:0000313" key="4">
    <source>
        <dbReference type="Proteomes" id="UP000800041"/>
    </source>
</evidence>
<dbReference type="EMBL" id="ML977164">
    <property type="protein sequence ID" value="KAF1985020.1"/>
    <property type="molecule type" value="Genomic_DNA"/>
</dbReference>
<organism evidence="3 4">
    <name type="scientific">Aulographum hederae CBS 113979</name>
    <dbReference type="NCBI Taxonomy" id="1176131"/>
    <lineage>
        <taxon>Eukaryota</taxon>
        <taxon>Fungi</taxon>
        <taxon>Dikarya</taxon>
        <taxon>Ascomycota</taxon>
        <taxon>Pezizomycotina</taxon>
        <taxon>Dothideomycetes</taxon>
        <taxon>Pleosporomycetidae</taxon>
        <taxon>Aulographales</taxon>
        <taxon>Aulographaceae</taxon>
    </lineage>
</organism>
<dbReference type="AlphaFoldDB" id="A0A6G1GW74"/>
<accession>A0A6G1GW74</accession>
<keyword evidence="2" id="KW-0732">Signal</keyword>
<evidence type="ECO:0000256" key="1">
    <source>
        <dbReference type="SAM" id="MobiDB-lite"/>
    </source>
</evidence>
<protein>
    <submittedName>
        <fullName evidence="3">Uncharacterized protein</fullName>
    </submittedName>
</protein>
<feature type="compositionally biased region" description="Low complexity" evidence="1">
    <location>
        <begin position="179"/>
        <end position="208"/>
    </location>
</feature>
<feature type="region of interest" description="Disordered" evidence="1">
    <location>
        <begin position="164"/>
        <end position="208"/>
    </location>
</feature>
<sequence>MRYSFIAALPLLSLPFALAVCDESTAQMYGASSSSSTDACSQQCGSDQDCLTTCLDLAMQGQCNSVGCGDDTDTSSDGTTDDGDLIKKRKQARSLRKRDYECGDDETCYINPANDILFCLDDSTGDYNDAYGGTGNVNTGVYDGPVNDDGTIASTIIHTTPAGASAAASTGSGSGSGSGASATSRDFVPASSTGGASGSGSPTGSAAAESTTNAAQKLAAGALAAVAPIVVMML</sequence>
<dbReference type="OrthoDB" id="4766847at2759"/>